<keyword evidence="1" id="KW-0560">Oxidoreductase</keyword>
<dbReference type="Proteomes" id="UP000004277">
    <property type="component" value="Unassembled WGS sequence"/>
</dbReference>
<reference evidence="1" key="1">
    <citation type="submission" date="2019-05" db="EMBL/GenBank/DDBJ databases">
        <title>Revised genome assembly of Burkholderiaceae (previously Ralstonia) sp. PBA.</title>
        <authorList>
            <person name="Gan H.M."/>
        </authorList>
    </citation>
    <scope>NUCLEOTIDE SEQUENCE</scope>
    <source>
        <strain evidence="1">PBA</strain>
    </source>
</reference>
<comment type="caution">
    <text evidence="1">The sequence shown here is derived from an EMBL/GenBank/DDBJ whole genome shotgun (WGS) entry which is preliminary data.</text>
</comment>
<evidence type="ECO:0000313" key="2">
    <source>
        <dbReference type="Proteomes" id="UP000004277"/>
    </source>
</evidence>
<dbReference type="EMBL" id="AKCV02000016">
    <property type="protein sequence ID" value="TMS57992.1"/>
    <property type="molecule type" value="Genomic_DNA"/>
</dbReference>
<name>A0ACD3SP97_9BURK</name>
<accession>A0ACD3SP97</accession>
<proteinExistence type="predicted"/>
<sequence length="287" mass="30039">MSQPVPDRYAVVGNPIAHSKSPLIHAAFAAQTGQALRYDRLLAPLDGFVATVTAFFEHGGKGINVTVPFKLEAHVLADALTPRARLAGAVNTMWRDAAGWHGDNTDGIGLVRDIEHNLGVPLKDRRILLLGAGGAARGALLPLIEAQPAALGIVNRTGSKAEALAQGYRDMAGTPACAVWGGGYDELAAEGAPFDAPFDVIINATAGSLQSEVPPLASDCIAPGALAYDMMYDAEPTVFMRFAATHGARTADGLGMLVEQAAEAFAIWRGVRPDTAPVLADLRRGLQ</sequence>
<gene>
    <name evidence="1" type="primary">aroE</name>
    <name evidence="1" type="ORF">MW7_009475</name>
</gene>
<dbReference type="EC" id="1.1.1.25" evidence="1"/>
<organism evidence="1 2">
    <name type="scientific">Imbroritus primus</name>
    <dbReference type="NCBI Taxonomy" id="3058603"/>
    <lineage>
        <taxon>Bacteria</taxon>
        <taxon>Pseudomonadati</taxon>
        <taxon>Pseudomonadota</taxon>
        <taxon>Betaproteobacteria</taxon>
        <taxon>Burkholderiales</taxon>
        <taxon>Burkholderiaceae</taxon>
        <taxon>Imbroritus</taxon>
    </lineage>
</organism>
<evidence type="ECO:0000313" key="1">
    <source>
        <dbReference type="EMBL" id="TMS57992.1"/>
    </source>
</evidence>
<protein>
    <submittedName>
        <fullName evidence="1">Shikimate dehydrogenase</fullName>
        <ecNumber evidence="1">1.1.1.25</ecNumber>
    </submittedName>
</protein>
<keyword evidence="2" id="KW-1185">Reference proteome</keyword>